<dbReference type="EC" id="5.4.2.7" evidence="4 5"/>
<dbReference type="InterPro" id="IPR006124">
    <property type="entry name" value="Metalloenzyme"/>
</dbReference>
<comment type="similarity">
    <text evidence="1 4">Belongs to the phosphopentomutase family.</text>
</comment>
<dbReference type="SUPFAM" id="SSF143856">
    <property type="entry name" value="DeoB insert domain-like"/>
    <property type="match status" value="1"/>
</dbReference>
<dbReference type="InterPro" id="IPR024052">
    <property type="entry name" value="Phosphopentomutase_DeoB_cap_sf"/>
</dbReference>
<evidence type="ECO:0000256" key="5">
    <source>
        <dbReference type="NCBIfam" id="TIGR01696"/>
    </source>
</evidence>
<dbReference type="HAMAP" id="MF_00740">
    <property type="entry name" value="Phosphopentomut"/>
    <property type="match status" value="1"/>
</dbReference>
<dbReference type="Pfam" id="PF01676">
    <property type="entry name" value="Metalloenzyme"/>
    <property type="match status" value="1"/>
</dbReference>
<feature type="binding site" evidence="4">
    <location>
        <position position="306"/>
    </location>
    <ligand>
        <name>Mn(2+)</name>
        <dbReference type="ChEBI" id="CHEBI:29035"/>
        <label>2</label>
    </ligand>
</feature>
<comment type="catalytic activity">
    <reaction evidence="4">
        <text>alpha-D-ribose 1-phosphate = D-ribose 5-phosphate</text>
        <dbReference type="Rhea" id="RHEA:18793"/>
        <dbReference type="ChEBI" id="CHEBI:57720"/>
        <dbReference type="ChEBI" id="CHEBI:78346"/>
        <dbReference type="EC" id="5.4.2.7"/>
    </reaction>
</comment>
<dbReference type="InterPro" id="IPR017850">
    <property type="entry name" value="Alkaline_phosphatase_core_sf"/>
</dbReference>
<feature type="domain" description="Metalloenzyme" evidence="6">
    <location>
        <begin position="1"/>
        <end position="393"/>
    </location>
</feature>
<evidence type="ECO:0000259" key="6">
    <source>
        <dbReference type="Pfam" id="PF01676"/>
    </source>
</evidence>
<proteinExistence type="inferred from homology"/>
<feature type="binding site" evidence="4">
    <location>
        <position position="343"/>
    </location>
    <ligand>
        <name>Mn(2+)</name>
        <dbReference type="ChEBI" id="CHEBI:29035"/>
        <label>1</label>
    </ligand>
</feature>
<comment type="pathway">
    <text evidence="4">Carbohydrate degradation; 2-deoxy-D-ribose 1-phosphate degradation; D-glyceraldehyde 3-phosphate and acetaldehyde from 2-deoxy-alpha-D-ribose 1-phosphate: step 1/2.</text>
</comment>
<reference evidence="7 8" key="1">
    <citation type="submission" date="2023-07" db="EMBL/GenBank/DDBJ databases">
        <title>Genomic Encyclopedia of Type Strains, Phase IV (KMG-IV): sequencing the most valuable type-strain genomes for metagenomic binning, comparative biology and taxonomic classification.</title>
        <authorList>
            <person name="Goeker M."/>
        </authorList>
    </citation>
    <scope>NUCLEOTIDE SEQUENCE [LARGE SCALE GENOMIC DNA]</scope>
    <source>
        <strain evidence="7 8">DSM 18695</strain>
    </source>
</reference>
<dbReference type="PANTHER" id="PTHR21110">
    <property type="entry name" value="PHOSPHOPENTOMUTASE"/>
    <property type="match status" value="1"/>
</dbReference>
<dbReference type="GO" id="GO:0008973">
    <property type="term" value="F:phosphopentomutase activity"/>
    <property type="evidence" value="ECO:0007669"/>
    <property type="project" value="UniProtKB-EC"/>
</dbReference>
<dbReference type="EMBL" id="JAUSVS010000002">
    <property type="protein sequence ID" value="MDQ0463420.1"/>
    <property type="molecule type" value="Genomic_DNA"/>
</dbReference>
<accession>A0ABU0IN29</accession>
<keyword evidence="8" id="KW-1185">Reference proteome</keyword>
<keyword evidence="4" id="KW-0963">Cytoplasm</keyword>
<dbReference type="InterPro" id="IPR010045">
    <property type="entry name" value="DeoB"/>
</dbReference>
<feature type="binding site" evidence="4">
    <location>
        <position position="9"/>
    </location>
    <ligand>
        <name>Mn(2+)</name>
        <dbReference type="ChEBI" id="CHEBI:29035"/>
        <label>1</label>
    </ligand>
</feature>
<evidence type="ECO:0000313" key="8">
    <source>
        <dbReference type="Proteomes" id="UP001228905"/>
    </source>
</evidence>
<comment type="cofactor">
    <cofactor evidence="4">
        <name>Mn(2+)</name>
        <dbReference type="ChEBI" id="CHEBI:29035"/>
    </cofactor>
    <text evidence="4">Binds 2 manganese ions.</text>
</comment>
<gene>
    <name evidence="4" type="primary">deoB</name>
    <name evidence="7" type="ORF">QO010_001191</name>
</gene>
<comment type="subcellular location">
    <subcellularLocation>
        <location evidence="4">Cytoplasm</location>
    </subcellularLocation>
</comment>
<evidence type="ECO:0000256" key="2">
    <source>
        <dbReference type="ARBA" id="ARBA00022723"/>
    </source>
</evidence>
<dbReference type="Proteomes" id="UP001228905">
    <property type="component" value="Unassembled WGS sequence"/>
</dbReference>
<keyword evidence="2 4" id="KW-0479">Metal-binding</keyword>
<dbReference type="NCBIfam" id="NF003766">
    <property type="entry name" value="PRK05362.1"/>
    <property type="match status" value="1"/>
</dbReference>
<feature type="binding site" evidence="4">
    <location>
        <position position="342"/>
    </location>
    <ligand>
        <name>Mn(2+)</name>
        <dbReference type="ChEBI" id="CHEBI:29035"/>
        <label>1</label>
    </ligand>
</feature>
<feature type="binding site" evidence="4">
    <location>
        <position position="301"/>
    </location>
    <ligand>
        <name>Mn(2+)</name>
        <dbReference type="ChEBI" id="CHEBI:29035"/>
        <label>2</label>
    </ligand>
</feature>
<dbReference type="PIRSF" id="PIRSF001491">
    <property type="entry name" value="Ppentomutase"/>
    <property type="match status" value="1"/>
</dbReference>
<comment type="caution">
    <text evidence="7">The sequence shown here is derived from an EMBL/GenBank/DDBJ whole genome shotgun (WGS) entry which is preliminary data.</text>
</comment>
<protein>
    <recommendedName>
        <fullName evidence="4 5">Phosphopentomutase</fullName>
        <ecNumber evidence="4 5">5.4.2.7</ecNumber>
    </recommendedName>
    <alternativeName>
        <fullName evidence="4">Phosphodeoxyribomutase</fullName>
    </alternativeName>
</protein>
<name>A0ABU0IN29_9CAUL</name>
<evidence type="ECO:0000256" key="4">
    <source>
        <dbReference type="HAMAP-Rule" id="MF_00740"/>
    </source>
</evidence>
<evidence type="ECO:0000256" key="1">
    <source>
        <dbReference type="ARBA" id="ARBA00010373"/>
    </source>
</evidence>
<evidence type="ECO:0000313" key="7">
    <source>
        <dbReference type="EMBL" id="MDQ0463420.1"/>
    </source>
</evidence>
<keyword evidence="4 7" id="KW-0413">Isomerase</keyword>
<dbReference type="Gene3D" id="3.30.70.1250">
    <property type="entry name" value="Phosphopentomutase"/>
    <property type="match status" value="1"/>
</dbReference>
<dbReference type="CDD" id="cd16009">
    <property type="entry name" value="PPM"/>
    <property type="match status" value="1"/>
</dbReference>
<feature type="binding site" evidence="4">
    <location>
        <position position="354"/>
    </location>
    <ligand>
        <name>Mn(2+)</name>
        <dbReference type="ChEBI" id="CHEBI:29035"/>
        <label>2</label>
    </ligand>
</feature>
<keyword evidence="3 4" id="KW-0464">Manganese</keyword>
<dbReference type="NCBIfam" id="TIGR01696">
    <property type="entry name" value="deoB"/>
    <property type="match status" value="1"/>
</dbReference>
<sequence length="402" mass="42695">MRAFLCVLDSFGVGSADNAAPAEQGADTFGHIVEACAAGKADREGLRAGPLNIPNLTALGLGLAGEAARGAPLPLAHPHPAQGLYGFAREISFGKDTPSGHWEMTGLPVQFDWGYFPEAESFPPQLLADLIEQAGLPGILGNKAASGTEIIEELGEEHIRTGKPIVYTSADSVLQIAAHETHFGLERLYRTCEIARRLVDEHNVGRVIARPFVGERVGEFKRTTNRHDYAVPPHGDTLLDRAKTGGRDVIAVGKVPDIFAGRGVTHPVKAGDNSSVFAALMAGLKDNADGALMVTNFNDFDTLYGHRRDVAGYAAALEQFDAWIPAIRAAMRPGDLMILSADHGCDPTWAGTDHTREYVPVIAFGPGVEGGPLGRRETFADIGQTLATHLQLPALGAGTAFL</sequence>
<organism evidence="7 8">
    <name type="scientific">Caulobacter ginsengisoli</name>
    <dbReference type="NCBI Taxonomy" id="400775"/>
    <lineage>
        <taxon>Bacteria</taxon>
        <taxon>Pseudomonadati</taxon>
        <taxon>Pseudomonadota</taxon>
        <taxon>Alphaproteobacteria</taxon>
        <taxon>Caulobacterales</taxon>
        <taxon>Caulobacteraceae</taxon>
        <taxon>Caulobacter</taxon>
    </lineage>
</organism>
<dbReference type="SUPFAM" id="SSF53649">
    <property type="entry name" value="Alkaline phosphatase-like"/>
    <property type="match status" value="1"/>
</dbReference>
<comment type="function">
    <text evidence="4">Isomerase that catalyzes the conversion of deoxy-ribose 1-phosphate (dRib-1-P) and ribose 1-phosphate (Rib-1-P) to deoxy-ribose 5-phosphate (dRib-5-P) and ribose 5-phosphate (Rib-5-P), respectively.</text>
</comment>
<dbReference type="PANTHER" id="PTHR21110:SF0">
    <property type="entry name" value="PHOSPHOPENTOMUTASE"/>
    <property type="match status" value="1"/>
</dbReference>
<dbReference type="Gene3D" id="3.40.720.10">
    <property type="entry name" value="Alkaline Phosphatase, subunit A"/>
    <property type="match status" value="1"/>
</dbReference>
<evidence type="ECO:0000256" key="3">
    <source>
        <dbReference type="ARBA" id="ARBA00023211"/>
    </source>
</evidence>
<comment type="catalytic activity">
    <reaction evidence="4">
        <text>2-deoxy-alpha-D-ribose 1-phosphate = 2-deoxy-D-ribose 5-phosphate</text>
        <dbReference type="Rhea" id="RHEA:27658"/>
        <dbReference type="ChEBI" id="CHEBI:57259"/>
        <dbReference type="ChEBI" id="CHEBI:62877"/>
        <dbReference type="EC" id="5.4.2.7"/>
    </reaction>
</comment>
<dbReference type="RefSeq" id="WP_307347320.1">
    <property type="nucleotide sequence ID" value="NZ_JAUSVS010000002.1"/>
</dbReference>